<dbReference type="AlphaFoldDB" id="A0A365HBE9"/>
<keyword evidence="3" id="KW-0446">Lipid-binding</keyword>
<comment type="subcellular location">
    <subcellularLocation>
        <location evidence="1">Golgi apparatus membrane</location>
        <topology evidence="1">Peripheral membrane protein</topology>
        <orientation evidence="1">Cytoplasmic side</orientation>
    </subcellularLocation>
</comment>
<proteinExistence type="predicted"/>
<evidence type="ECO:0000256" key="3">
    <source>
        <dbReference type="ARBA" id="ARBA00023121"/>
    </source>
</evidence>
<organism evidence="5 6">
    <name type="scientific">Actinomadura craniellae</name>
    <dbReference type="NCBI Taxonomy" id="2231787"/>
    <lineage>
        <taxon>Bacteria</taxon>
        <taxon>Bacillati</taxon>
        <taxon>Actinomycetota</taxon>
        <taxon>Actinomycetes</taxon>
        <taxon>Streptosporangiales</taxon>
        <taxon>Thermomonosporaceae</taxon>
        <taxon>Actinomadura</taxon>
    </lineage>
</organism>
<dbReference type="OrthoDB" id="4962633at2"/>
<dbReference type="Gene3D" id="1.10.3630.10">
    <property type="entry name" value="yeast vps74-n-term truncation variant domain like"/>
    <property type="match status" value="1"/>
</dbReference>
<sequence length="268" mass="29477">MYGVSELTVPEELLLLCASPRTGELDVPRYFTRALAAGALTELQLRGAITVEGNRITEVRPMTVGEPIVDEILAALVRDVQLGRPGARQTRLVGLPTDYEGVPGPAPAGGWARRVAHARVAMRTAAASVQEPRDFQRWLQVLPHLRDLDQRYAQALERRGLLISNRRRTLGMPRTVWTTTAPAHTEQIAARIDREIRPHAHGRTPAPPSPRTVHLVALAHAAGLTGRRYPEREHHATHRYIEDLTAAHHLAQAAHSLIKHDSALPSGG</sequence>
<dbReference type="RefSeq" id="WP_111863681.1">
    <property type="nucleotide sequence ID" value="NZ_QLYX01000002.1"/>
</dbReference>
<dbReference type="InterPro" id="IPR038261">
    <property type="entry name" value="GPP34-like_sf"/>
</dbReference>
<accession>A0A365HBE9</accession>
<dbReference type="EMBL" id="QLYX01000002">
    <property type="protein sequence ID" value="RAY16342.1"/>
    <property type="molecule type" value="Genomic_DNA"/>
</dbReference>
<name>A0A365HBE9_9ACTN</name>
<dbReference type="Proteomes" id="UP000251891">
    <property type="component" value="Unassembled WGS sequence"/>
</dbReference>
<dbReference type="InterPro" id="IPR008628">
    <property type="entry name" value="GPP34-like"/>
</dbReference>
<keyword evidence="2" id="KW-0333">Golgi apparatus</keyword>
<reference evidence="5 6" key="1">
    <citation type="submission" date="2018-06" db="EMBL/GenBank/DDBJ databases">
        <title>Actinomadura craniellae sp. nov. isolated from marine sponge Craniella sp.</title>
        <authorList>
            <person name="Li L."/>
            <person name="Xu Q.H."/>
            <person name="Lin H.W."/>
            <person name="Lu Y.H."/>
        </authorList>
    </citation>
    <scope>NUCLEOTIDE SEQUENCE [LARGE SCALE GENOMIC DNA]</scope>
    <source>
        <strain evidence="5 6">LHW63021</strain>
    </source>
</reference>
<dbReference type="GO" id="GO:0005737">
    <property type="term" value="C:cytoplasm"/>
    <property type="evidence" value="ECO:0007669"/>
    <property type="project" value="UniProtKB-ARBA"/>
</dbReference>
<comment type="caution">
    <text evidence="5">The sequence shown here is derived from an EMBL/GenBank/DDBJ whole genome shotgun (WGS) entry which is preliminary data.</text>
</comment>
<evidence type="ECO:0000256" key="2">
    <source>
        <dbReference type="ARBA" id="ARBA00023034"/>
    </source>
</evidence>
<evidence type="ECO:0000256" key="1">
    <source>
        <dbReference type="ARBA" id="ARBA00004255"/>
    </source>
</evidence>
<evidence type="ECO:0000313" key="5">
    <source>
        <dbReference type="EMBL" id="RAY16342.1"/>
    </source>
</evidence>
<keyword evidence="4" id="KW-0472">Membrane</keyword>
<dbReference type="GO" id="GO:0070273">
    <property type="term" value="F:phosphatidylinositol-4-phosphate binding"/>
    <property type="evidence" value="ECO:0007669"/>
    <property type="project" value="InterPro"/>
</dbReference>
<keyword evidence="6" id="KW-1185">Reference proteome</keyword>
<protein>
    <recommendedName>
        <fullName evidence="7">GPP34 family phosphoprotein</fullName>
    </recommendedName>
</protein>
<evidence type="ECO:0008006" key="7">
    <source>
        <dbReference type="Google" id="ProtNLM"/>
    </source>
</evidence>
<dbReference type="Pfam" id="PF05719">
    <property type="entry name" value="GPP34"/>
    <property type="match status" value="2"/>
</dbReference>
<evidence type="ECO:0000256" key="4">
    <source>
        <dbReference type="ARBA" id="ARBA00023136"/>
    </source>
</evidence>
<dbReference type="GO" id="GO:0012505">
    <property type="term" value="C:endomembrane system"/>
    <property type="evidence" value="ECO:0007669"/>
    <property type="project" value="UniProtKB-ARBA"/>
</dbReference>
<evidence type="ECO:0000313" key="6">
    <source>
        <dbReference type="Proteomes" id="UP000251891"/>
    </source>
</evidence>
<gene>
    <name evidence="5" type="ORF">DPM19_05520</name>
</gene>